<feature type="region of interest" description="Disordered" evidence="1">
    <location>
        <begin position="58"/>
        <end position="77"/>
    </location>
</feature>
<dbReference type="AlphaFoldDB" id="A0A392NLM1"/>
<dbReference type="Proteomes" id="UP000265520">
    <property type="component" value="Unassembled WGS sequence"/>
</dbReference>
<feature type="compositionally biased region" description="Basic and acidic residues" evidence="1">
    <location>
        <begin position="58"/>
        <end position="71"/>
    </location>
</feature>
<proteinExistence type="predicted"/>
<keyword evidence="3" id="KW-1185">Reference proteome</keyword>
<accession>A0A392NLM1</accession>
<dbReference type="EMBL" id="LXQA010041929">
    <property type="protein sequence ID" value="MCH99995.1"/>
    <property type="molecule type" value="Genomic_DNA"/>
</dbReference>
<organism evidence="2 3">
    <name type="scientific">Trifolium medium</name>
    <dbReference type="NCBI Taxonomy" id="97028"/>
    <lineage>
        <taxon>Eukaryota</taxon>
        <taxon>Viridiplantae</taxon>
        <taxon>Streptophyta</taxon>
        <taxon>Embryophyta</taxon>
        <taxon>Tracheophyta</taxon>
        <taxon>Spermatophyta</taxon>
        <taxon>Magnoliopsida</taxon>
        <taxon>eudicotyledons</taxon>
        <taxon>Gunneridae</taxon>
        <taxon>Pentapetalae</taxon>
        <taxon>rosids</taxon>
        <taxon>fabids</taxon>
        <taxon>Fabales</taxon>
        <taxon>Fabaceae</taxon>
        <taxon>Papilionoideae</taxon>
        <taxon>50 kb inversion clade</taxon>
        <taxon>NPAAA clade</taxon>
        <taxon>Hologalegina</taxon>
        <taxon>IRL clade</taxon>
        <taxon>Trifolieae</taxon>
        <taxon>Trifolium</taxon>
    </lineage>
</organism>
<evidence type="ECO:0000313" key="3">
    <source>
        <dbReference type="Proteomes" id="UP000265520"/>
    </source>
</evidence>
<protein>
    <submittedName>
        <fullName evidence="2">Uncharacterized protein</fullName>
    </submittedName>
</protein>
<comment type="caution">
    <text evidence="2">The sequence shown here is derived from an EMBL/GenBank/DDBJ whole genome shotgun (WGS) entry which is preliminary data.</text>
</comment>
<sequence>MEVINGNQWNNNEADDNGVEEMSLQRKRLVQHSSSSSASSSDIEAKVVIDAGFGREDYGSIPRNCDRERAETTQCQN</sequence>
<feature type="region of interest" description="Disordered" evidence="1">
    <location>
        <begin position="1"/>
        <end position="44"/>
    </location>
</feature>
<reference evidence="2 3" key="1">
    <citation type="journal article" date="2018" name="Front. Plant Sci.">
        <title>Red Clover (Trifolium pratense) and Zigzag Clover (T. medium) - A Picture of Genomic Similarities and Differences.</title>
        <authorList>
            <person name="Dluhosova J."/>
            <person name="Istvanek J."/>
            <person name="Nedelnik J."/>
            <person name="Repkova J."/>
        </authorList>
    </citation>
    <scope>NUCLEOTIDE SEQUENCE [LARGE SCALE GENOMIC DNA]</scope>
    <source>
        <strain evidence="3">cv. 10/8</strain>
        <tissue evidence="2">Leaf</tissue>
    </source>
</reference>
<evidence type="ECO:0000313" key="2">
    <source>
        <dbReference type="EMBL" id="MCH99995.1"/>
    </source>
</evidence>
<evidence type="ECO:0000256" key="1">
    <source>
        <dbReference type="SAM" id="MobiDB-lite"/>
    </source>
</evidence>
<name>A0A392NLM1_9FABA</name>
<gene>
    <name evidence="2" type="ORF">A2U01_0021010</name>
</gene>
<feature type="compositionally biased region" description="Polar residues" evidence="1">
    <location>
        <begin position="1"/>
        <end position="12"/>
    </location>
</feature>